<comment type="function">
    <text evidence="10">NADPH-dependent reductase which is a central component of the cytosolic iron-sulfur (Fe-S) protein assembly (CIA) machinery. Transfers electrons from NADPH via its FAD and FMN prosthetic groups to the [2Fe-2S] cluster of the anamorsin/DRE2 homolog, another key component of the CIA machinery. In turn, this reduced cluster provides electrons for assembly of cytosolic iron-sulfur cluster proteins.</text>
</comment>
<dbReference type="GO" id="GO:0016226">
    <property type="term" value="P:iron-sulfur cluster assembly"/>
    <property type="evidence" value="ECO:0007669"/>
    <property type="project" value="UniProtKB-UniRule"/>
</dbReference>
<evidence type="ECO:0000256" key="1">
    <source>
        <dbReference type="ARBA" id="ARBA00001917"/>
    </source>
</evidence>
<dbReference type="Pfam" id="PF00667">
    <property type="entry name" value="FAD_binding_1"/>
    <property type="match status" value="1"/>
</dbReference>
<dbReference type="PROSITE" id="PS51384">
    <property type="entry name" value="FAD_FR"/>
    <property type="match status" value="1"/>
</dbReference>
<evidence type="ECO:0000256" key="7">
    <source>
        <dbReference type="ARBA" id="ARBA00022827"/>
    </source>
</evidence>
<feature type="binding site" evidence="10">
    <location>
        <begin position="66"/>
        <end position="69"/>
    </location>
    <ligand>
        <name>FMN</name>
        <dbReference type="ChEBI" id="CHEBI:58210"/>
    </ligand>
</feature>
<dbReference type="OrthoDB" id="1856718at2759"/>
<evidence type="ECO:0000256" key="2">
    <source>
        <dbReference type="ARBA" id="ARBA00001974"/>
    </source>
</evidence>
<dbReference type="FunFam" id="3.40.50.360:FF:000015">
    <property type="entry name" value="NADPH-dependent diflavin oxidoreductase 1"/>
    <property type="match status" value="1"/>
</dbReference>
<feature type="binding site" evidence="10">
    <location>
        <position position="572"/>
    </location>
    <ligand>
        <name>FAD</name>
        <dbReference type="ChEBI" id="CHEBI:57692"/>
    </ligand>
</feature>
<dbReference type="AlphaFoldDB" id="L8GMJ6"/>
<feature type="binding site" evidence="10">
    <location>
        <begin position="104"/>
        <end position="113"/>
    </location>
    <ligand>
        <name>FMN</name>
        <dbReference type="ChEBI" id="CHEBI:58210"/>
    </ligand>
</feature>
<dbReference type="PRINTS" id="PR00371">
    <property type="entry name" value="FPNCR"/>
</dbReference>
<feature type="binding site" evidence="10">
    <location>
        <begin position="491"/>
        <end position="492"/>
    </location>
    <ligand>
        <name>NADP(+)</name>
        <dbReference type="ChEBI" id="CHEBI:58349"/>
    </ligand>
</feature>
<feature type="domain" description="Flavodoxin-like" evidence="11">
    <location>
        <begin position="9"/>
        <end position="157"/>
    </location>
</feature>
<dbReference type="InterPro" id="IPR017938">
    <property type="entry name" value="Riboflavin_synthase-like_b-brl"/>
</dbReference>
<protein>
    <recommendedName>
        <fullName evidence="10">NADPH-dependent diflavin oxidoreductase 1</fullName>
        <ecNumber evidence="10">1.18.1.-</ecNumber>
    </recommendedName>
    <alternativeName>
        <fullName evidence="10">NADPH-dependent FMN and FAD-containing oxidoreductase</fullName>
    </alternativeName>
</protein>
<dbReference type="InterPro" id="IPR001094">
    <property type="entry name" value="Flavdoxin-like"/>
</dbReference>
<dbReference type="GO" id="GO:0050661">
    <property type="term" value="F:NADP binding"/>
    <property type="evidence" value="ECO:0007669"/>
    <property type="project" value="UniProtKB-UniRule"/>
</dbReference>
<dbReference type="GO" id="GO:0160246">
    <property type="term" value="F:NADPH-iron-sulfur [2Fe-2S] protein oxidoreductase activity"/>
    <property type="evidence" value="ECO:0007669"/>
    <property type="project" value="InterPro"/>
</dbReference>
<evidence type="ECO:0000256" key="6">
    <source>
        <dbReference type="ARBA" id="ARBA00022643"/>
    </source>
</evidence>
<feature type="binding site" evidence="10">
    <location>
        <position position="534"/>
    </location>
    <ligand>
        <name>NADP(+)</name>
        <dbReference type="ChEBI" id="CHEBI:58349"/>
    </ligand>
</feature>
<sequence length="573" mass="65414">MEMTQRPGLLILYGSETGTAEDVAELIGREAKRRLFHTRVMAMDTYARAKEGFLLPQETLVVFVVSTTGQGDPPENMKTCWRFLLRRELPPTSLQKLRFAVLGLGDSSYEKFNFMGKKLYRRLLQLGGQPIHRRGDADDQHRLGLFGELDPWLKELWDKLLALYPLPPGAEILPEGQLPQAPPYNQQNPFEATLLANRRLTASDWEQDVRHIELDISESGMAYEPGDILCVLPANLPDAVDEFLAAAQLDGNRVIARITPNRADVEPPAVDLPCTLRELVTRHLDVNAYPRRYFFEVLSFFADDALHQSKLRELSSAEGQDELIDYCVRPKRTAAEVLADFFSVRFPVEYLLDIIPSIKARQFSISSSLKVHTGRVHLSVAVVNYRTKLKKTRRGLCTAYLASLAPTPETTVRVWVKKGDVRPPRDPSKPVIMVGPAFLEERSHLAKHGVAVGENTFYFGCRHEKKDYLYGDLWQDMVAQGHLHHLHTAFSRDQESKVYVQHRLLENAEHTWNALVNQHAHFYVSGSAKQMPKDIKAALKEICKTQGNKTEEEAEEFFQQLRREKRYLEDTWD</sequence>
<dbReference type="SUPFAM" id="SSF52343">
    <property type="entry name" value="Ferredoxin reductase-like, C-terminal NADP-linked domain"/>
    <property type="match status" value="1"/>
</dbReference>
<dbReference type="InterPro" id="IPR029039">
    <property type="entry name" value="Flavoprotein-like_sf"/>
</dbReference>
<comment type="similarity">
    <text evidence="10">In the C-terminal section; belongs to the flavoprotein pyridine nucleotide cytochrome reductase family.</text>
</comment>
<dbReference type="InterPro" id="IPR017927">
    <property type="entry name" value="FAD-bd_FR_type"/>
</dbReference>
<reference evidence="13 14" key="1">
    <citation type="journal article" date="2013" name="Genome Biol.">
        <title>Genome of Acanthamoeba castellanii highlights extensive lateral gene transfer and early evolution of tyrosine kinase signaling.</title>
        <authorList>
            <person name="Clarke M."/>
            <person name="Lohan A.J."/>
            <person name="Liu B."/>
            <person name="Lagkouvardos I."/>
            <person name="Roy S."/>
            <person name="Zafar N."/>
            <person name="Bertelli C."/>
            <person name="Schilde C."/>
            <person name="Kianianmomeni A."/>
            <person name="Burglin T.R."/>
            <person name="Frech C."/>
            <person name="Turcotte B."/>
            <person name="Kopec K.O."/>
            <person name="Synnott J.M."/>
            <person name="Choo C."/>
            <person name="Paponov I."/>
            <person name="Finkler A."/>
            <person name="Soon Heng Tan C."/>
            <person name="Hutchins A.P."/>
            <person name="Weinmeier T."/>
            <person name="Rattei T."/>
            <person name="Chu J.S."/>
            <person name="Gimenez G."/>
            <person name="Irimia M."/>
            <person name="Rigden D.J."/>
            <person name="Fitzpatrick D.A."/>
            <person name="Lorenzo-Morales J."/>
            <person name="Bateman A."/>
            <person name="Chiu C.H."/>
            <person name="Tang P."/>
            <person name="Hegemann P."/>
            <person name="Fromm H."/>
            <person name="Raoult D."/>
            <person name="Greub G."/>
            <person name="Miranda-Saavedra D."/>
            <person name="Chen N."/>
            <person name="Nash P."/>
            <person name="Ginger M.L."/>
            <person name="Horn M."/>
            <person name="Schaap P."/>
            <person name="Caler L."/>
            <person name="Loftus B."/>
        </authorList>
    </citation>
    <scope>NUCLEOTIDE SEQUENCE [LARGE SCALE GENOMIC DNA]</scope>
    <source>
        <strain evidence="13 14">Neff</strain>
    </source>
</reference>
<dbReference type="PANTHER" id="PTHR19384">
    <property type="entry name" value="NITRIC OXIDE SYNTHASE-RELATED"/>
    <property type="match status" value="1"/>
</dbReference>
<dbReference type="Pfam" id="PF00258">
    <property type="entry name" value="Flavodoxin_1"/>
    <property type="match status" value="1"/>
</dbReference>
<evidence type="ECO:0000259" key="11">
    <source>
        <dbReference type="PROSITE" id="PS50902"/>
    </source>
</evidence>
<dbReference type="Gene3D" id="2.40.30.10">
    <property type="entry name" value="Translation factors"/>
    <property type="match status" value="1"/>
</dbReference>
<comment type="similarity">
    <text evidence="10">In the N-terminal section; belongs to the flavodoxin family.</text>
</comment>
<dbReference type="GO" id="GO:0005829">
    <property type="term" value="C:cytosol"/>
    <property type="evidence" value="ECO:0007669"/>
    <property type="project" value="TreeGrafter"/>
</dbReference>
<accession>L8GMJ6</accession>
<feature type="binding site" evidence="10">
    <location>
        <begin position="361"/>
        <end position="364"/>
    </location>
    <ligand>
        <name>FAD</name>
        <dbReference type="ChEBI" id="CHEBI:57692"/>
    </ligand>
</feature>
<dbReference type="RefSeq" id="XP_004335991.1">
    <property type="nucleotide sequence ID" value="XM_004335943.1"/>
</dbReference>
<dbReference type="InterPro" id="IPR028879">
    <property type="entry name" value="NDOR1"/>
</dbReference>
<evidence type="ECO:0000259" key="12">
    <source>
        <dbReference type="PROSITE" id="PS51384"/>
    </source>
</evidence>
<feature type="binding site" evidence="10">
    <location>
        <begin position="395"/>
        <end position="398"/>
    </location>
    <ligand>
        <name>FAD</name>
        <dbReference type="ChEBI" id="CHEBI:57692"/>
    </ligand>
</feature>
<comment type="cofactor">
    <cofactor evidence="2 10">
        <name>FAD</name>
        <dbReference type="ChEBI" id="CHEBI:57692"/>
    </cofactor>
</comment>
<organism evidence="13 14">
    <name type="scientific">Acanthamoeba castellanii (strain ATCC 30010 / Neff)</name>
    <dbReference type="NCBI Taxonomy" id="1257118"/>
    <lineage>
        <taxon>Eukaryota</taxon>
        <taxon>Amoebozoa</taxon>
        <taxon>Discosea</taxon>
        <taxon>Longamoebia</taxon>
        <taxon>Centramoebida</taxon>
        <taxon>Acanthamoebidae</taxon>
        <taxon>Acanthamoeba</taxon>
    </lineage>
</organism>
<evidence type="ECO:0000256" key="9">
    <source>
        <dbReference type="ARBA" id="ARBA00023002"/>
    </source>
</evidence>
<dbReference type="PRINTS" id="PR00369">
    <property type="entry name" value="FLAVODOXIN"/>
</dbReference>
<name>L8GMJ6_ACACF</name>
<dbReference type="InterPro" id="IPR001709">
    <property type="entry name" value="Flavoprot_Pyr_Nucl_cyt_Rdtase"/>
</dbReference>
<dbReference type="VEuPathDB" id="AmoebaDB:ACA1_365680"/>
<dbReference type="InterPro" id="IPR003097">
    <property type="entry name" value="CysJ-like_FAD-binding"/>
</dbReference>
<dbReference type="Gene3D" id="3.40.50.360">
    <property type="match status" value="1"/>
</dbReference>
<evidence type="ECO:0000256" key="3">
    <source>
        <dbReference type="ARBA" id="ARBA00004496"/>
    </source>
</evidence>
<keyword evidence="9 10" id="KW-0560">Oxidoreductase</keyword>
<gene>
    <name evidence="13" type="ORF">ACA1_365680</name>
</gene>
<proteinExistence type="inferred from homology"/>
<feature type="binding site" evidence="10">
    <location>
        <position position="139"/>
    </location>
    <ligand>
        <name>FMN</name>
        <dbReference type="ChEBI" id="CHEBI:58210"/>
    </ligand>
</feature>
<dbReference type="Pfam" id="PF00175">
    <property type="entry name" value="NAD_binding_1"/>
    <property type="match status" value="1"/>
</dbReference>
<dbReference type="EC" id="1.18.1.-" evidence="10"/>
<evidence type="ECO:0000313" key="13">
    <source>
        <dbReference type="EMBL" id="ELR13978.1"/>
    </source>
</evidence>
<dbReference type="GO" id="GO:0050660">
    <property type="term" value="F:flavin adenine dinucleotide binding"/>
    <property type="evidence" value="ECO:0007669"/>
    <property type="project" value="UniProtKB-UniRule"/>
</dbReference>
<keyword evidence="5 10" id="KW-0285">Flavoprotein</keyword>
<comment type="caution">
    <text evidence="10">Lacks conserved residue(s) required for the propagation of feature annotation.</text>
</comment>
<dbReference type="Gene3D" id="1.20.990.10">
    <property type="entry name" value="NADPH-cytochrome p450 Reductase, Chain A, domain 3"/>
    <property type="match status" value="1"/>
</dbReference>
<evidence type="ECO:0000256" key="4">
    <source>
        <dbReference type="ARBA" id="ARBA00022490"/>
    </source>
</evidence>
<dbReference type="Gene3D" id="3.40.50.80">
    <property type="entry name" value="Nucleotide-binding domain of ferredoxin-NADP reductase (FNR) module"/>
    <property type="match status" value="1"/>
</dbReference>
<feature type="binding site" evidence="10">
    <location>
        <begin position="15"/>
        <end position="20"/>
    </location>
    <ligand>
        <name>FMN</name>
        <dbReference type="ChEBI" id="CHEBI:58210"/>
    </ligand>
</feature>
<dbReference type="InterPro" id="IPR001433">
    <property type="entry name" value="OxRdtase_FAD/NAD-bd"/>
</dbReference>
<evidence type="ECO:0000256" key="10">
    <source>
        <dbReference type="HAMAP-Rule" id="MF_03178"/>
    </source>
</evidence>
<dbReference type="InterPro" id="IPR023173">
    <property type="entry name" value="NADPH_Cyt_P450_Rdtase_alpha"/>
</dbReference>
<dbReference type="GO" id="GO:0016651">
    <property type="term" value="F:oxidoreductase activity, acting on NAD(P)H"/>
    <property type="evidence" value="ECO:0007669"/>
    <property type="project" value="UniProtKB-UniRule"/>
</dbReference>
<keyword evidence="14" id="KW-1185">Reference proteome</keyword>
<dbReference type="STRING" id="1257118.L8GMJ6"/>
<dbReference type="SUPFAM" id="SSF52218">
    <property type="entry name" value="Flavoproteins"/>
    <property type="match status" value="1"/>
</dbReference>
<dbReference type="PROSITE" id="PS50902">
    <property type="entry name" value="FLAVODOXIN_LIKE"/>
    <property type="match status" value="1"/>
</dbReference>
<keyword evidence="4 10" id="KW-0963">Cytoplasm</keyword>
<feature type="domain" description="FAD-binding FR-type" evidence="12">
    <location>
        <begin position="187"/>
        <end position="424"/>
    </location>
</feature>
<dbReference type="Proteomes" id="UP000011083">
    <property type="component" value="Unassembled WGS sequence"/>
</dbReference>
<keyword evidence="8 10" id="KW-0521">NADP</keyword>
<evidence type="ECO:0000313" key="14">
    <source>
        <dbReference type="Proteomes" id="UP000011083"/>
    </source>
</evidence>
<dbReference type="EMBL" id="KB008073">
    <property type="protein sequence ID" value="ELR13978.1"/>
    <property type="molecule type" value="Genomic_DNA"/>
</dbReference>
<comment type="cofactor">
    <cofactor evidence="1 10">
        <name>FMN</name>
        <dbReference type="ChEBI" id="CHEBI:58210"/>
    </cofactor>
</comment>
<dbReference type="GO" id="GO:0005634">
    <property type="term" value="C:nucleus"/>
    <property type="evidence" value="ECO:0007669"/>
    <property type="project" value="UniProtKB-ARBA"/>
</dbReference>
<feature type="binding site" evidence="10">
    <location>
        <begin position="497"/>
        <end position="501"/>
    </location>
    <ligand>
        <name>NADP(+)</name>
        <dbReference type="ChEBI" id="CHEBI:58349"/>
    </ligand>
</feature>
<dbReference type="OMA" id="DIMSIPR"/>
<comment type="catalytic activity">
    <reaction evidence="10">
        <text>2 oxidized [2Fe-2S]-[protein] + NADPH = 2 reduced [2Fe-2S]-[protein] + NADP(+) + H(+)</text>
        <dbReference type="Rhea" id="RHEA:67716"/>
        <dbReference type="Rhea" id="RHEA-COMP:17327"/>
        <dbReference type="Rhea" id="RHEA-COMP:17328"/>
        <dbReference type="ChEBI" id="CHEBI:15378"/>
        <dbReference type="ChEBI" id="CHEBI:33737"/>
        <dbReference type="ChEBI" id="CHEBI:33738"/>
        <dbReference type="ChEBI" id="CHEBI:57783"/>
        <dbReference type="ChEBI" id="CHEBI:58349"/>
    </reaction>
</comment>
<comment type="subcellular location">
    <subcellularLocation>
        <location evidence="3 10">Cytoplasm</location>
    </subcellularLocation>
</comment>
<dbReference type="KEGG" id="acan:ACA1_365680"/>
<comment type="similarity">
    <text evidence="10">Belongs to the NADPH-dependent diflavin oxidoreductase NDOR1 family.</text>
</comment>
<keyword evidence="7 10" id="KW-0274">FAD</keyword>
<dbReference type="InterPro" id="IPR008254">
    <property type="entry name" value="Flavodoxin/NO_synth"/>
</dbReference>
<evidence type="ECO:0000256" key="8">
    <source>
        <dbReference type="ARBA" id="ARBA00022857"/>
    </source>
</evidence>
<dbReference type="SUPFAM" id="SSF63380">
    <property type="entry name" value="Riboflavin synthase domain-like"/>
    <property type="match status" value="1"/>
</dbReference>
<keyword evidence="6 10" id="KW-0288">FMN</keyword>
<dbReference type="FunFam" id="3.40.50.80:FF:000001">
    <property type="entry name" value="NADPH--cytochrome P450 reductase 1"/>
    <property type="match status" value="1"/>
</dbReference>
<dbReference type="GeneID" id="14914494"/>
<dbReference type="GO" id="GO:0010181">
    <property type="term" value="F:FMN binding"/>
    <property type="evidence" value="ECO:0007669"/>
    <property type="project" value="UniProtKB-UniRule"/>
</dbReference>
<dbReference type="HAMAP" id="MF_03178">
    <property type="entry name" value="NDOR1"/>
    <property type="match status" value="1"/>
</dbReference>
<dbReference type="InterPro" id="IPR039261">
    <property type="entry name" value="FNR_nucleotide-bd"/>
</dbReference>
<evidence type="ECO:0000256" key="5">
    <source>
        <dbReference type="ARBA" id="ARBA00022630"/>
    </source>
</evidence>
<dbReference type="PANTHER" id="PTHR19384:SF10">
    <property type="entry name" value="NADPH-DEPENDENT DIFLAVIN OXIDOREDUCTASE 1"/>
    <property type="match status" value="1"/>
</dbReference>